<dbReference type="KEGG" id="mros:EHO51_20355"/>
<feature type="region of interest" description="Disordered" evidence="1">
    <location>
        <begin position="1"/>
        <end position="39"/>
    </location>
</feature>
<name>A0A3G8MC70_9HYPH</name>
<accession>A0A3G8MC70</accession>
<evidence type="ECO:0000313" key="3">
    <source>
        <dbReference type="Proteomes" id="UP000273982"/>
    </source>
</evidence>
<dbReference type="RefSeq" id="WP_124740590.1">
    <property type="nucleotide sequence ID" value="NZ_CP034088.1"/>
</dbReference>
<dbReference type="Pfam" id="PF07183">
    <property type="entry name" value="DUF1403"/>
    <property type="match status" value="1"/>
</dbReference>
<reference evidence="2 3" key="1">
    <citation type="submission" date="2018-11" db="EMBL/GenBank/DDBJ databases">
        <title>Genome squencing of methanotrophic bacteria isolated from alkaline groundwater in Korea.</title>
        <authorList>
            <person name="Nguyen L.N."/>
        </authorList>
    </citation>
    <scope>NUCLEOTIDE SEQUENCE [LARGE SCALE GENOMIC DNA]</scope>
    <source>
        <strain evidence="2 3">GW6</strain>
        <plasmid evidence="3">pgw6_2</plasmid>
    </source>
</reference>
<dbReference type="Proteomes" id="UP000273982">
    <property type="component" value="Plasmid pGW6_2"/>
</dbReference>
<keyword evidence="2" id="KW-0614">Plasmid</keyword>
<evidence type="ECO:0000313" key="2">
    <source>
        <dbReference type="EMBL" id="AZG79134.1"/>
    </source>
</evidence>
<evidence type="ECO:0000256" key="1">
    <source>
        <dbReference type="SAM" id="MobiDB-lite"/>
    </source>
</evidence>
<proteinExistence type="predicted"/>
<dbReference type="EMBL" id="CP034088">
    <property type="protein sequence ID" value="AZG79134.1"/>
    <property type="molecule type" value="Genomic_DNA"/>
</dbReference>
<gene>
    <name evidence="2" type="ORF">EHO51_20355</name>
</gene>
<dbReference type="AlphaFoldDB" id="A0A3G8MC70"/>
<geneLocation type="plasmid" evidence="3">
    <name>pgw6_2</name>
</geneLocation>
<organism evidence="2 3">
    <name type="scientific">Methylocystis rosea</name>
    <dbReference type="NCBI Taxonomy" id="173366"/>
    <lineage>
        <taxon>Bacteria</taxon>
        <taxon>Pseudomonadati</taxon>
        <taxon>Pseudomonadota</taxon>
        <taxon>Alphaproteobacteria</taxon>
        <taxon>Hyphomicrobiales</taxon>
        <taxon>Methylocystaceae</taxon>
        <taxon>Methylocystis</taxon>
    </lineage>
</organism>
<protein>
    <submittedName>
        <fullName evidence="2">DUF1403 family protein</fullName>
    </submittedName>
</protein>
<dbReference type="InterPro" id="IPR009843">
    <property type="entry name" value="DUF1403"/>
</dbReference>
<sequence length="372" mass="39344">MLESDSPHPLSLEPAPMARPRRVVRSRPLNPSRPPNLPEIQPLPRWARLNGGAGGVRNAMFLAGAGIAHLDQILRAGADVSSAGRDSVDVSNAGKNFGVEPVFSGALRQRLALTAAAACARLARLREDEAALRDAEHLTGYGGETSPAGRLHRLFRLFASRSVKFDAATLAIAAEHVGAPSAMDAQGLAGALRDAMIKADEPLAAAARVSEAAMHCLAAVPAIDAEIFVLWLADVALAQKLGWKAPIPLLATVVAHPALRRGQNGRRARPRDSDWSTALAGAYALAAGEAIDVAGALSRQTQKLLDAAPKLRAKSAAPVIEMLLADDCVTPARAAKTARLSDRGARRLFDRLIELRAVRELSGRASFRLYGL</sequence>